<dbReference type="SUPFAM" id="SSF46894">
    <property type="entry name" value="C-terminal effector domain of the bipartite response regulators"/>
    <property type="match status" value="1"/>
</dbReference>
<protein>
    <submittedName>
        <fullName evidence="8">Response regulator transcription factor</fullName>
    </submittedName>
</protein>
<keyword evidence="1 6" id="KW-0597">Phosphoprotein</keyword>
<keyword evidence="3" id="KW-0805">Transcription regulation</keyword>
<dbReference type="InterPro" id="IPR039420">
    <property type="entry name" value="WalR-like"/>
</dbReference>
<evidence type="ECO:0000256" key="5">
    <source>
        <dbReference type="ARBA" id="ARBA00023163"/>
    </source>
</evidence>
<evidence type="ECO:0000256" key="2">
    <source>
        <dbReference type="ARBA" id="ARBA00023012"/>
    </source>
</evidence>
<evidence type="ECO:0000313" key="8">
    <source>
        <dbReference type="EMBL" id="MDP4529301.1"/>
    </source>
</evidence>
<dbReference type="Pfam" id="PF00072">
    <property type="entry name" value="Response_reg"/>
    <property type="match status" value="1"/>
</dbReference>
<dbReference type="InterPro" id="IPR001867">
    <property type="entry name" value="OmpR/PhoB-type_DNA-bd"/>
</dbReference>
<dbReference type="InterPro" id="IPR016032">
    <property type="entry name" value="Sig_transdc_resp-reg_C-effctor"/>
</dbReference>
<feature type="domain" description="Response regulatory" evidence="7">
    <location>
        <begin position="2"/>
        <end position="117"/>
    </location>
</feature>
<dbReference type="InterPro" id="IPR001789">
    <property type="entry name" value="Sig_transdc_resp-reg_receiver"/>
</dbReference>
<dbReference type="InterPro" id="IPR036388">
    <property type="entry name" value="WH-like_DNA-bd_sf"/>
</dbReference>
<dbReference type="SMART" id="SM00448">
    <property type="entry name" value="REC"/>
    <property type="match status" value="1"/>
</dbReference>
<dbReference type="Gene3D" id="1.10.10.10">
    <property type="entry name" value="Winged helix-like DNA-binding domain superfamily/Winged helix DNA-binding domain"/>
    <property type="match status" value="1"/>
</dbReference>
<dbReference type="Pfam" id="PF00486">
    <property type="entry name" value="Trans_reg_C"/>
    <property type="match status" value="1"/>
</dbReference>
<dbReference type="RefSeq" id="WP_305945390.1">
    <property type="nucleotide sequence ID" value="NZ_JAUZVY010000003.1"/>
</dbReference>
<dbReference type="Gene3D" id="3.40.50.2300">
    <property type="match status" value="1"/>
</dbReference>
<feature type="modified residue" description="4-aspartylphosphate" evidence="6">
    <location>
        <position position="51"/>
    </location>
</feature>
<evidence type="ECO:0000259" key="7">
    <source>
        <dbReference type="PROSITE" id="PS50110"/>
    </source>
</evidence>
<evidence type="ECO:0000256" key="4">
    <source>
        <dbReference type="ARBA" id="ARBA00023125"/>
    </source>
</evidence>
<dbReference type="Proteomes" id="UP001236258">
    <property type="component" value="Unassembled WGS sequence"/>
</dbReference>
<dbReference type="CDD" id="cd00383">
    <property type="entry name" value="trans_reg_C"/>
    <property type="match status" value="1"/>
</dbReference>
<dbReference type="EMBL" id="JAUZVY010000003">
    <property type="protein sequence ID" value="MDP4529301.1"/>
    <property type="molecule type" value="Genomic_DNA"/>
</dbReference>
<proteinExistence type="predicted"/>
<comment type="caution">
    <text evidence="8">The sequence shown here is derived from an EMBL/GenBank/DDBJ whole genome shotgun (WGS) entry which is preliminary data.</text>
</comment>
<dbReference type="PANTHER" id="PTHR48111">
    <property type="entry name" value="REGULATOR OF RPOS"/>
    <property type="match status" value="1"/>
</dbReference>
<evidence type="ECO:0000256" key="3">
    <source>
        <dbReference type="ARBA" id="ARBA00023015"/>
    </source>
</evidence>
<evidence type="ECO:0000256" key="6">
    <source>
        <dbReference type="PROSITE-ProRule" id="PRU00169"/>
    </source>
</evidence>
<evidence type="ECO:0000256" key="1">
    <source>
        <dbReference type="ARBA" id="ARBA00022553"/>
    </source>
</evidence>
<organism evidence="8 9">
    <name type="scientific">Alkalimonas delamerensis</name>
    <dbReference type="NCBI Taxonomy" id="265981"/>
    <lineage>
        <taxon>Bacteria</taxon>
        <taxon>Pseudomonadati</taxon>
        <taxon>Pseudomonadota</taxon>
        <taxon>Gammaproteobacteria</taxon>
        <taxon>Alkalimonas</taxon>
    </lineage>
</organism>
<reference evidence="8 9" key="1">
    <citation type="submission" date="2023-08" db="EMBL/GenBank/DDBJ databases">
        <authorList>
            <person name="Joshi A."/>
            <person name="Thite S."/>
        </authorList>
    </citation>
    <scope>NUCLEOTIDE SEQUENCE [LARGE SCALE GENOMIC DNA]</scope>
    <source>
        <strain evidence="8 9">1E1</strain>
    </source>
</reference>
<dbReference type="SUPFAM" id="SSF52172">
    <property type="entry name" value="CheY-like"/>
    <property type="match status" value="1"/>
</dbReference>
<accession>A0ABT9GRK9</accession>
<keyword evidence="4" id="KW-0238">DNA-binding</keyword>
<keyword evidence="5" id="KW-0804">Transcription</keyword>
<evidence type="ECO:0000313" key="9">
    <source>
        <dbReference type="Proteomes" id="UP001236258"/>
    </source>
</evidence>
<keyword evidence="2" id="KW-0902">Two-component regulatory system</keyword>
<gene>
    <name evidence="8" type="ORF">Q3O59_09680</name>
</gene>
<dbReference type="SMART" id="SM00862">
    <property type="entry name" value="Trans_reg_C"/>
    <property type="match status" value="1"/>
</dbReference>
<name>A0ABT9GRK9_9GAMM</name>
<sequence>MRILVTEDHPDLQLELLDYLQAQGFATDAADSLASMNQKLQQCQYQALLLDLSLPDGDGMLALPMLRQQHGLAMGILVVSARGQPQQRAQAIQNGADAYLVKPVFLPELVALLRQLQQRLTPDVEPLAWQLDPNRGCLRSPQGCTIALSPSEAKVLLALQQGQQSKATLLQELAPYLQQTPDYRRLDTLICRLRQKVQQSSGEALPLKTIRNLGYQLLDTELK</sequence>
<dbReference type="PROSITE" id="PS50110">
    <property type="entry name" value="RESPONSE_REGULATORY"/>
    <property type="match status" value="1"/>
</dbReference>
<keyword evidence="9" id="KW-1185">Reference proteome</keyword>
<dbReference type="InterPro" id="IPR011006">
    <property type="entry name" value="CheY-like_superfamily"/>
</dbReference>
<dbReference type="PANTHER" id="PTHR48111:SF1">
    <property type="entry name" value="TWO-COMPONENT RESPONSE REGULATOR ORR33"/>
    <property type="match status" value="1"/>
</dbReference>